<feature type="compositionally biased region" description="Low complexity" evidence="5">
    <location>
        <begin position="137"/>
        <end position="149"/>
    </location>
</feature>
<evidence type="ECO:0000313" key="9">
    <source>
        <dbReference type="Proteomes" id="UP001168877"/>
    </source>
</evidence>
<evidence type="ECO:0000313" key="8">
    <source>
        <dbReference type="EMBL" id="KAK0600887.1"/>
    </source>
</evidence>
<dbReference type="InterPro" id="IPR038005">
    <property type="entry name" value="RX-like_CC"/>
</dbReference>
<dbReference type="PANTHER" id="PTHR47186">
    <property type="entry name" value="LEUCINE-RICH REPEAT-CONTAINING PROTEIN 57"/>
    <property type="match status" value="1"/>
</dbReference>
<keyword evidence="2" id="KW-0547">Nucleotide-binding</keyword>
<dbReference type="GO" id="GO:0000166">
    <property type="term" value="F:nucleotide binding"/>
    <property type="evidence" value="ECO:0007669"/>
    <property type="project" value="UniProtKB-KW"/>
</dbReference>
<dbReference type="InterPro" id="IPR032675">
    <property type="entry name" value="LRR_dom_sf"/>
</dbReference>
<proteinExistence type="predicted"/>
<dbReference type="AlphaFoldDB" id="A0AA39T2T5"/>
<evidence type="ECO:0000256" key="1">
    <source>
        <dbReference type="ARBA" id="ARBA00022737"/>
    </source>
</evidence>
<dbReference type="Pfam" id="PF18052">
    <property type="entry name" value="Rx_N"/>
    <property type="match status" value="1"/>
</dbReference>
<feature type="region of interest" description="Disordered" evidence="5">
    <location>
        <begin position="134"/>
        <end position="154"/>
    </location>
</feature>
<protein>
    <recommendedName>
        <fullName evidence="10">Rx N-terminal domain-containing protein</fullName>
    </recommendedName>
</protein>
<evidence type="ECO:0000256" key="5">
    <source>
        <dbReference type="SAM" id="MobiDB-lite"/>
    </source>
</evidence>
<reference evidence="8" key="2">
    <citation type="submission" date="2023-06" db="EMBL/GenBank/DDBJ databases">
        <authorList>
            <person name="Swenson N.G."/>
            <person name="Wegrzyn J.L."/>
            <person name="Mcevoy S.L."/>
        </authorList>
    </citation>
    <scope>NUCLEOTIDE SEQUENCE</scope>
    <source>
        <strain evidence="8">NS2018</strain>
        <tissue evidence="8">Leaf</tissue>
    </source>
</reference>
<name>A0AA39T2T5_ACESA</name>
<evidence type="ECO:0008006" key="10">
    <source>
        <dbReference type="Google" id="ProtNLM"/>
    </source>
</evidence>
<feature type="coiled-coil region" evidence="4">
    <location>
        <begin position="106"/>
        <end position="133"/>
    </location>
</feature>
<evidence type="ECO:0000256" key="2">
    <source>
        <dbReference type="ARBA" id="ARBA00022741"/>
    </source>
</evidence>
<dbReference type="Gene3D" id="3.80.10.10">
    <property type="entry name" value="Ribonuclease Inhibitor"/>
    <property type="match status" value="3"/>
</dbReference>
<dbReference type="InterPro" id="IPR056789">
    <property type="entry name" value="LRR_R13L1-DRL21"/>
</dbReference>
<gene>
    <name evidence="8" type="ORF">LWI29_019200</name>
</gene>
<dbReference type="EMBL" id="JAUESC010000003">
    <property type="protein sequence ID" value="KAK0600887.1"/>
    <property type="molecule type" value="Genomic_DNA"/>
</dbReference>
<dbReference type="Pfam" id="PF25019">
    <property type="entry name" value="LRR_R13L1-DRL21"/>
    <property type="match status" value="1"/>
</dbReference>
<reference evidence="8" key="1">
    <citation type="journal article" date="2022" name="Plant J.">
        <title>Strategies of tolerance reflected in two North American maple genomes.</title>
        <authorList>
            <person name="McEvoy S.L."/>
            <person name="Sezen U.U."/>
            <person name="Trouern-Trend A."/>
            <person name="McMahon S.M."/>
            <person name="Schaberg P.G."/>
            <person name="Yang J."/>
            <person name="Wegrzyn J.L."/>
            <person name="Swenson N.G."/>
        </authorList>
    </citation>
    <scope>NUCLEOTIDE SEQUENCE</scope>
    <source>
        <strain evidence="8">NS2018</strain>
    </source>
</reference>
<dbReference type="PANTHER" id="PTHR47186:SF3">
    <property type="entry name" value="OS09G0267800 PROTEIN"/>
    <property type="match status" value="1"/>
</dbReference>
<dbReference type="GO" id="GO:0006952">
    <property type="term" value="P:defense response"/>
    <property type="evidence" value="ECO:0007669"/>
    <property type="project" value="UniProtKB-KW"/>
</dbReference>
<evidence type="ECO:0000256" key="3">
    <source>
        <dbReference type="ARBA" id="ARBA00022821"/>
    </source>
</evidence>
<dbReference type="SUPFAM" id="SSF52058">
    <property type="entry name" value="L domain-like"/>
    <property type="match status" value="2"/>
</dbReference>
<evidence type="ECO:0000259" key="6">
    <source>
        <dbReference type="Pfam" id="PF18052"/>
    </source>
</evidence>
<dbReference type="CDD" id="cd14798">
    <property type="entry name" value="RX-CC_like"/>
    <property type="match status" value="1"/>
</dbReference>
<comment type="caution">
    <text evidence="8">The sequence shown here is derived from an EMBL/GenBank/DDBJ whole genome shotgun (WGS) entry which is preliminary data.</text>
</comment>
<sequence length="788" mass="87973">MAELIVSVVVVPIVENVISTIASLINERVALVQGLKTDAEKLSSRLTSIQAVLKEAEKTQLENLLIRDWLAKLKNATLYAEDVLDTLATKAALSNRRPAVHNIGYQQDAALKIKEILARIDDINEEKNQFDLKIESDGGSSQEESQTSGFVDTDDVNDNSSCTTSQDCRHVSLLCEDVEQSVVLSIAENSENLRTLLFHRKYLKNFSDQVLEGLFRKLKYLRMLDLSNSTLSVLPSSIEELKLLRYLNLSKTDIKVLPNSICNLYNLQTLKLLGCLWLSKLPKDLGNLVNLRNLELEDMFWFKSSTLLPRIGNLTGLQNLHAFQVGRKSGYGIEELKNMAYLTGTLHISKLENAINAGDAKLNEKKNLDKLVLEWSIRGVNPKDVSDDEKLLKDLQPHSILTELQILNYMGNNFPNWITSGQIQNLQTLTLNGCTGCRILSLAQIPRLRILNIKRMPELEKWSDETCLSLCRLKISCCEKLSELPQHLLNVEDMKIKKCFSLKSLPVTPSLKFLILDDNPVLEDFNEQVVHNSTEPHSTLGDLLEVKIINCPKLQALPEFFAPKKLEISGCELMTGLAIPDLSQRLQHLALNGCQDETLVRAIPDSSSMYSLVISNISNLISFTRWPNLPGLKALYISNCKDLVSLSGEGSLISFSSLELLSIRGCSKLESLPDEGLPTELKCLIIVSCSSLKSLGTKGALKSLNSLKDLHIEDCPLLLSFPEDGLPTSLQHLHIQDCPSLTQQCGTEDVQGPEWPKIRNIPDREILIQISQRRKLGIFHSVAVEGLT</sequence>
<dbReference type="Gene3D" id="1.20.5.4130">
    <property type="match status" value="1"/>
</dbReference>
<feature type="domain" description="R13L1/DRL21-like LRR repeat region" evidence="7">
    <location>
        <begin position="333"/>
        <end position="456"/>
    </location>
</feature>
<organism evidence="8 9">
    <name type="scientific">Acer saccharum</name>
    <name type="common">Sugar maple</name>
    <dbReference type="NCBI Taxonomy" id="4024"/>
    <lineage>
        <taxon>Eukaryota</taxon>
        <taxon>Viridiplantae</taxon>
        <taxon>Streptophyta</taxon>
        <taxon>Embryophyta</taxon>
        <taxon>Tracheophyta</taxon>
        <taxon>Spermatophyta</taxon>
        <taxon>Magnoliopsida</taxon>
        <taxon>eudicotyledons</taxon>
        <taxon>Gunneridae</taxon>
        <taxon>Pentapetalae</taxon>
        <taxon>rosids</taxon>
        <taxon>malvids</taxon>
        <taxon>Sapindales</taxon>
        <taxon>Sapindaceae</taxon>
        <taxon>Hippocastanoideae</taxon>
        <taxon>Acereae</taxon>
        <taxon>Acer</taxon>
    </lineage>
</organism>
<dbReference type="InterPro" id="IPR041118">
    <property type="entry name" value="Rx_N"/>
</dbReference>
<feature type="domain" description="Disease resistance N-terminal" evidence="6">
    <location>
        <begin position="13"/>
        <end position="96"/>
    </location>
</feature>
<keyword evidence="1" id="KW-0677">Repeat</keyword>
<keyword evidence="3" id="KW-0611">Plant defense</keyword>
<dbReference type="Proteomes" id="UP001168877">
    <property type="component" value="Unassembled WGS sequence"/>
</dbReference>
<keyword evidence="4" id="KW-0175">Coiled coil</keyword>
<evidence type="ECO:0000256" key="4">
    <source>
        <dbReference type="SAM" id="Coils"/>
    </source>
</evidence>
<keyword evidence="9" id="KW-1185">Reference proteome</keyword>
<accession>A0AA39T2T5</accession>
<evidence type="ECO:0000259" key="7">
    <source>
        <dbReference type="Pfam" id="PF25019"/>
    </source>
</evidence>